<keyword evidence="2" id="KW-1185">Reference proteome</keyword>
<dbReference type="EMBL" id="MU267754">
    <property type="protein sequence ID" value="KAH7909541.1"/>
    <property type="molecule type" value="Genomic_DNA"/>
</dbReference>
<organism evidence="1 2">
    <name type="scientific">Hygrophoropsis aurantiaca</name>
    <dbReference type="NCBI Taxonomy" id="72124"/>
    <lineage>
        <taxon>Eukaryota</taxon>
        <taxon>Fungi</taxon>
        <taxon>Dikarya</taxon>
        <taxon>Basidiomycota</taxon>
        <taxon>Agaricomycotina</taxon>
        <taxon>Agaricomycetes</taxon>
        <taxon>Agaricomycetidae</taxon>
        <taxon>Boletales</taxon>
        <taxon>Coniophorineae</taxon>
        <taxon>Hygrophoropsidaceae</taxon>
        <taxon>Hygrophoropsis</taxon>
    </lineage>
</organism>
<sequence>MPHAKKTAAPIPIVALHDMSCTEEFWALQQRLDSPCRDLISTGRTVAIYHKSSSFYEAENPQPAATGYIKRIMGWNKDAIKFKIISDDLPPPCVIMIPVEDCRLGFFVSFLHDFTSPFLSPSPVPPVIIPGWTEPHGTNHRCFVRDSNDSVMVDEDGVMQFYFRGGNF</sequence>
<accession>A0ACB8A956</accession>
<proteinExistence type="predicted"/>
<comment type="caution">
    <text evidence="1">The sequence shown here is derived from an EMBL/GenBank/DDBJ whole genome shotgun (WGS) entry which is preliminary data.</text>
</comment>
<evidence type="ECO:0000313" key="1">
    <source>
        <dbReference type="EMBL" id="KAH7909541.1"/>
    </source>
</evidence>
<reference evidence="1" key="1">
    <citation type="journal article" date="2021" name="New Phytol.">
        <title>Evolutionary innovations through gain and loss of genes in the ectomycorrhizal Boletales.</title>
        <authorList>
            <person name="Wu G."/>
            <person name="Miyauchi S."/>
            <person name="Morin E."/>
            <person name="Kuo A."/>
            <person name="Drula E."/>
            <person name="Varga T."/>
            <person name="Kohler A."/>
            <person name="Feng B."/>
            <person name="Cao Y."/>
            <person name="Lipzen A."/>
            <person name="Daum C."/>
            <person name="Hundley H."/>
            <person name="Pangilinan J."/>
            <person name="Johnson J."/>
            <person name="Barry K."/>
            <person name="LaButti K."/>
            <person name="Ng V."/>
            <person name="Ahrendt S."/>
            <person name="Min B."/>
            <person name="Choi I.G."/>
            <person name="Park H."/>
            <person name="Plett J.M."/>
            <person name="Magnuson J."/>
            <person name="Spatafora J.W."/>
            <person name="Nagy L.G."/>
            <person name="Henrissat B."/>
            <person name="Grigoriev I.V."/>
            <person name="Yang Z.L."/>
            <person name="Xu J."/>
            <person name="Martin F.M."/>
        </authorList>
    </citation>
    <scope>NUCLEOTIDE SEQUENCE</scope>
    <source>
        <strain evidence="1">ATCC 28755</strain>
    </source>
</reference>
<name>A0ACB8A956_9AGAM</name>
<gene>
    <name evidence="1" type="ORF">BJ138DRAFT_1114893</name>
</gene>
<protein>
    <submittedName>
        <fullName evidence="1">Uncharacterized protein</fullName>
    </submittedName>
</protein>
<dbReference type="Proteomes" id="UP000790377">
    <property type="component" value="Unassembled WGS sequence"/>
</dbReference>
<evidence type="ECO:0000313" key="2">
    <source>
        <dbReference type="Proteomes" id="UP000790377"/>
    </source>
</evidence>